<comment type="caution">
    <text evidence="7">The sequence shown here is derived from an EMBL/GenBank/DDBJ whole genome shotgun (WGS) entry which is preliminary data.</text>
</comment>
<evidence type="ECO:0000256" key="3">
    <source>
        <dbReference type="ARBA" id="ARBA00023015"/>
    </source>
</evidence>
<reference evidence="7 8" key="1">
    <citation type="submission" date="2015-10" db="EMBL/GenBank/DDBJ databases">
        <title>Draft genome sequence of Streptomyces caeruleatus NRRL B-24802, type strain for the species Streptomyces caeruleatus.</title>
        <authorList>
            <person name="Ruckert C."/>
            <person name="Winkler A."/>
            <person name="Kalinowski J."/>
            <person name="Kampfer P."/>
            <person name="Glaeser S."/>
        </authorList>
    </citation>
    <scope>NUCLEOTIDE SEQUENCE [LARGE SCALE GENOMIC DNA]</scope>
    <source>
        <strain evidence="7 8">NRRL B-24802</strain>
    </source>
</reference>
<proteinExistence type="inferred from homology"/>
<evidence type="ECO:0000313" key="7">
    <source>
        <dbReference type="EMBL" id="KUN91690.1"/>
    </source>
</evidence>
<dbReference type="Proteomes" id="UP000053429">
    <property type="component" value="Unassembled WGS sequence"/>
</dbReference>
<keyword evidence="3" id="KW-0805">Transcription regulation</keyword>
<evidence type="ECO:0000256" key="2">
    <source>
        <dbReference type="ARBA" id="ARBA00023012"/>
    </source>
</evidence>
<dbReference type="Pfam" id="PF03704">
    <property type="entry name" value="BTAD"/>
    <property type="match status" value="1"/>
</dbReference>
<keyword evidence="2" id="KW-0902">Two-component regulatory system</keyword>
<sequence length="137" mass="15163">MSGALLHGTRRKQRLLLASLVLQANRKVAVDELIGQLWGQRPPASALANLQSYVAQLRRLFADQAPRLETGPGSYQLHAGDEELDHLVFERLVHDGQAACAAGRLTLASQQLTAALGLWRGSRWRRTWSCPSRCGPW</sequence>
<dbReference type="Pfam" id="PF00486">
    <property type="entry name" value="Trans_reg_C"/>
    <property type="match status" value="1"/>
</dbReference>
<dbReference type="AlphaFoldDB" id="A0A101TGP5"/>
<dbReference type="InterPro" id="IPR001867">
    <property type="entry name" value="OmpR/PhoB-type_DNA-bd"/>
</dbReference>
<dbReference type="STRING" id="661399.AQJ67_42115"/>
<accession>A0A101TGP5</accession>
<feature type="domain" description="OmpR/PhoB-type" evidence="6">
    <location>
        <begin position="3"/>
        <end position="77"/>
    </location>
</feature>
<protein>
    <recommendedName>
        <fullName evidence="6">OmpR/PhoB-type domain-containing protein</fullName>
    </recommendedName>
</protein>
<organism evidence="7 8">
    <name type="scientific">Streptomyces caeruleatus</name>
    <dbReference type="NCBI Taxonomy" id="661399"/>
    <lineage>
        <taxon>Bacteria</taxon>
        <taxon>Bacillati</taxon>
        <taxon>Actinomycetota</taxon>
        <taxon>Actinomycetes</taxon>
        <taxon>Kitasatosporales</taxon>
        <taxon>Streptomycetaceae</taxon>
        <taxon>Streptomyces</taxon>
    </lineage>
</organism>
<dbReference type="EMBL" id="LMWY01000064">
    <property type="protein sequence ID" value="KUN91690.1"/>
    <property type="molecule type" value="Genomic_DNA"/>
</dbReference>
<dbReference type="InterPro" id="IPR016032">
    <property type="entry name" value="Sig_transdc_resp-reg_C-effctor"/>
</dbReference>
<evidence type="ECO:0000256" key="1">
    <source>
        <dbReference type="ARBA" id="ARBA00005820"/>
    </source>
</evidence>
<evidence type="ECO:0000256" key="5">
    <source>
        <dbReference type="ARBA" id="ARBA00023163"/>
    </source>
</evidence>
<gene>
    <name evidence="7" type="ORF">AQJ67_42115</name>
</gene>
<dbReference type="Gene3D" id="1.25.40.10">
    <property type="entry name" value="Tetratricopeptide repeat domain"/>
    <property type="match status" value="1"/>
</dbReference>
<dbReference type="Gene3D" id="1.10.10.10">
    <property type="entry name" value="Winged helix-like DNA-binding domain superfamily/Winged helix DNA-binding domain"/>
    <property type="match status" value="1"/>
</dbReference>
<dbReference type="InterPro" id="IPR011990">
    <property type="entry name" value="TPR-like_helical_dom_sf"/>
</dbReference>
<dbReference type="GO" id="GO:0003677">
    <property type="term" value="F:DNA binding"/>
    <property type="evidence" value="ECO:0007669"/>
    <property type="project" value="UniProtKB-KW"/>
</dbReference>
<dbReference type="PANTHER" id="PTHR35807:SF1">
    <property type="entry name" value="TRANSCRIPTIONAL REGULATOR REDD"/>
    <property type="match status" value="1"/>
</dbReference>
<dbReference type="InterPro" id="IPR036388">
    <property type="entry name" value="WH-like_DNA-bd_sf"/>
</dbReference>
<evidence type="ECO:0000259" key="6">
    <source>
        <dbReference type="SMART" id="SM00862"/>
    </source>
</evidence>
<name>A0A101TGP5_9ACTN</name>
<dbReference type="GO" id="GO:0000160">
    <property type="term" value="P:phosphorelay signal transduction system"/>
    <property type="evidence" value="ECO:0007669"/>
    <property type="project" value="UniProtKB-KW"/>
</dbReference>
<evidence type="ECO:0000313" key="8">
    <source>
        <dbReference type="Proteomes" id="UP000053429"/>
    </source>
</evidence>
<dbReference type="GO" id="GO:0006355">
    <property type="term" value="P:regulation of DNA-templated transcription"/>
    <property type="evidence" value="ECO:0007669"/>
    <property type="project" value="InterPro"/>
</dbReference>
<dbReference type="InterPro" id="IPR051677">
    <property type="entry name" value="AfsR-DnrI-RedD_regulator"/>
</dbReference>
<dbReference type="InterPro" id="IPR005158">
    <property type="entry name" value="BTAD"/>
</dbReference>
<keyword evidence="5" id="KW-0804">Transcription</keyword>
<keyword evidence="4" id="KW-0238">DNA-binding</keyword>
<dbReference type="SMART" id="SM00862">
    <property type="entry name" value="Trans_reg_C"/>
    <property type="match status" value="1"/>
</dbReference>
<evidence type="ECO:0000256" key="4">
    <source>
        <dbReference type="ARBA" id="ARBA00023125"/>
    </source>
</evidence>
<keyword evidence="8" id="KW-1185">Reference proteome</keyword>
<comment type="similarity">
    <text evidence="1">Belongs to the AfsR/DnrI/RedD regulatory family.</text>
</comment>
<dbReference type="PANTHER" id="PTHR35807">
    <property type="entry name" value="TRANSCRIPTIONAL REGULATOR REDD-RELATED"/>
    <property type="match status" value="1"/>
</dbReference>
<dbReference type="SUPFAM" id="SSF46894">
    <property type="entry name" value="C-terminal effector domain of the bipartite response regulators"/>
    <property type="match status" value="1"/>
</dbReference>